<feature type="compositionally biased region" description="Polar residues" evidence="1">
    <location>
        <begin position="221"/>
        <end position="238"/>
    </location>
</feature>
<keyword evidence="3" id="KW-0732">Signal</keyword>
<feature type="region of interest" description="Disordered" evidence="1">
    <location>
        <begin position="144"/>
        <end position="238"/>
    </location>
</feature>
<sequence length="472" mass="49610">MARSFTCHVSLRKSIVMLLTILSANVSAKHQLLHPKRANSCPDSSRKCSVVGVSENFCCSSSSTCIALDGGSSVICCPEGQDCSYIQPITCDVTKQNATLHPNNVIKTTRLDDDLPTCGNACCPFGYTCQGSFCAMDDTASSSASTSSSTSTSTRSPTASTSTTTTAESSAESTASSTTSSTESSTTAEATTDSALTIADDLSTVTVEDSTPSTPVPTPTLSQYSTTSSGNLSAANAQSSCPSFPTNAILAGFFPGAVFGAVAALLITVCIRRHRHSNPPPGEKVAQNTFRKSTGTLIGISEPIPSHESSFRTDFLLSTNSKRNSESSRSVLSRSRSRVKSLFSTPQKPQHVASEGNIPAVPPVPAILSLPVTPPQQRQPSRQPSTESIRVYTPPGVFTNAPSLNPSPYPADQRPNTTLTEILDRVQTSVQAEPASASGANSKTDSTATNNASQRFLLPPPQQLGRRKQLPY</sequence>
<evidence type="ECO:0000313" key="5">
    <source>
        <dbReference type="Proteomes" id="UP000000560"/>
    </source>
</evidence>
<keyword evidence="2" id="KW-0812">Transmembrane</keyword>
<accession>Q5B2T1</accession>
<evidence type="ECO:0000256" key="3">
    <source>
        <dbReference type="SAM" id="SignalP"/>
    </source>
</evidence>
<dbReference type="VEuPathDB" id="FungiDB:AN5149"/>
<feature type="compositionally biased region" description="Low complexity" evidence="1">
    <location>
        <begin position="203"/>
        <end position="213"/>
    </location>
</feature>
<accession>C8VF16</accession>
<gene>
    <name evidence="4" type="ORF">ANIA_05149</name>
</gene>
<dbReference type="Proteomes" id="UP000000560">
    <property type="component" value="Chromosome V"/>
</dbReference>
<reference evidence="5" key="1">
    <citation type="journal article" date="2005" name="Nature">
        <title>Sequencing of Aspergillus nidulans and comparative analysis with A. fumigatus and A. oryzae.</title>
        <authorList>
            <person name="Galagan J.E."/>
            <person name="Calvo S.E."/>
            <person name="Cuomo C."/>
            <person name="Ma L.J."/>
            <person name="Wortman J.R."/>
            <person name="Batzoglou S."/>
            <person name="Lee S.I."/>
            <person name="Basturkmen M."/>
            <person name="Spevak C.C."/>
            <person name="Clutterbuck J."/>
            <person name="Kapitonov V."/>
            <person name="Jurka J."/>
            <person name="Scazzocchio C."/>
            <person name="Farman M."/>
            <person name="Butler J."/>
            <person name="Purcell S."/>
            <person name="Harris S."/>
            <person name="Braus G.H."/>
            <person name="Draht O."/>
            <person name="Busch S."/>
            <person name="D'Enfert C."/>
            <person name="Bouchier C."/>
            <person name="Goldman G.H."/>
            <person name="Bell-Pedersen D."/>
            <person name="Griffiths-Jones S."/>
            <person name="Doonan J.H."/>
            <person name="Yu J."/>
            <person name="Vienken K."/>
            <person name="Pain A."/>
            <person name="Freitag M."/>
            <person name="Selker E.U."/>
            <person name="Archer D.B."/>
            <person name="Penalva M.A."/>
            <person name="Oakley B.R."/>
            <person name="Momany M."/>
            <person name="Tanaka T."/>
            <person name="Kumagai T."/>
            <person name="Asai K."/>
            <person name="Machida M."/>
            <person name="Nierman W.C."/>
            <person name="Denning D.W."/>
            <person name="Caddick M."/>
            <person name="Hynes M."/>
            <person name="Paoletti M."/>
            <person name="Fischer R."/>
            <person name="Miller B."/>
            <person name="Dyer P."/>
            <person name="Sachs M.S."/>
            <person name="Osmani S.A."/>
            <person name="Birren B.W."/>
        </authorList>
    </citation>
    <scope>NUCLEOTIDE SEQUENCE [LARGE SCALE GENOMIC DNA]</scope>
    <source>
        <strain evidence="5">FGSC A4 / ATCC 38163 / CBS 112.46 / NRRL 194 / M139</strain>
    </source>
</reference>
<dbReference type="RefSeq" id="XP_662753.1">
    <property type="nucleotide sequence ID" value="XM_657661.1"/>
</dbReference>
<reference evidence="5" key="2">
    <citation type="journal article" date="2009" name="Fungal Genet. Biol.">
        <title>The 2008 update of the Aspergillus nidulans genome annotation: a community effort.</title>
        <authorList>
            <person name="Wortman J.R."/>
            <person name="Gilsenan J.M."/>
            <person name="Joardar V."/>
            <person name="Deegan J."/>
            <person name="Clutterbuck J."/>
            <person name="Andersen M.R."/>
            <person name="Archer D."/>
            <person name="Bencina M."/>
            <person name="Braus G."/>
            <person name="Coutinho P."/>
            <person name="von Dohren H."/>
            <person name="Doonan J."/>
            <person name="Driessen A.J."/>
            <person name="Durek P."/>
            <person name="Espeso E."/>
            <person name="Fekete E."/>
            <person name="Flipphi M."/>
            <person name="Estrada C.G."/>
            <person name="Geysens S."/>
            <person name="Goldman G."/>
            <person name="de Groot P.W."/>
            <person name="Hansen K."/>
            <person name="Harris S.D."/>
            <person name="Heinekamp T."/>
            <person name="Helmstaedt K."/>
            <person name="Henrissat B."/>
            <person name="Hofmann G."/>
            <person name="Homan T."/>
            <person name="Horio T."/>
            <person name="Horiuchi H."/>
            <person name="James S."/>
            <person name="Jones M."/>
            <person name="Karaffa L."/>
            <person name="Karanyi Z."/>
            <person name="Kato M."/>
            <person name="Keller N."/>
            <person name="Kelly D.E."/>
            <person name="Kiel J.A."/>
            <person name="Kim J.M."/>
            <person name="van der Klei I.J."/>
            <person name="Klis F.M."/>
            <person name="Kovalchuk A."/>
            <person name="Krasevec N."/>
            <person name="Kubicek C.P."/>
            <person name="Liu B."/>
            <person name="Maccabe A."/>
            <person name="Meyer V."/>
            <person name="Mirabito P."/>
            <person name="Miskei M."/>
            <person name="Mos M."/>
            <person name="Mullins J."/>
            <person name="Nelson D.R."/>
            <person name="Nielsen J."/>
            <person name="Oakley B.R."/>
            <person name="Osmani S.A."/>
            <person name="Pakula T."/>
            <person name="Paszewski A."/>
            <person name="Paulsen I."/>
            <person name="Pilsyk S."/>
            <person name="Pocsi I."/>
            <person name="Punt P.J."/>
            <person name="Ram A.F."/>
            <person name="Ren Q."/>
            <person name="Robellet X."/>
            <person name="Robson G."/>
            <person name="Seiboth B."/>
            <person name="van Solingen P."/>
            <person name="Specht T."/>
            <person name="Sun J."/>
            <person name="Taheri-Talesh N."/>
            <person name="Takeshita N."/>
            <person name="Ussery D."/>
            <person name="vanKuyk P.A."/>
            <person name="Visser H."/>
            <person name="van de Vondervoort P.J."/>
            <person name="de Vries R.P."/>
            <person name="Walton J."/>
            <person name="Xiang X."/>
            <person name="Xiong Y."/>
            <person name="Zeng A.P."/>
            <person name="Brandt B.W."/>
            <person name="Cornell M.J."/>
            <person name="van den Hondel C.A."/>
            <person name="Visser J."/>
            <person name="Oliver S.G."/>
            <person name="Turner G."/>
        </authorList>
    </citation>
    <scope>GENOME REANNOTATION</scope>
    <source>
        <strain evidence="5">FGSC A4 / ATCC 38163 / CBS 112.46 / NRRL 194 / M139</strain>
    </source>
</reference>
<feature type="compositionally biased region" description="Polar residues" evidence="1">
    <location>
        <begin position="438"/>
        <end position="454"/>
    </location>
</feature>
<dbReference type="AlphaFoldDB" id="Q5B2T1"/>
<feature type="signal peptide" evidence="3">
    <location>
        <begin position="1"/>
        <end position="28"/>
    </location>
</feature>
<protein>
    <submittedName>
        <fullName evidence="4">Uncharacterized protein</fullName>
    </submittedName>
</protein>
<dbReference type="EMBL" id="BN001305">
    <property type="protein sequence ID" value="CBF80960.1"/>
    <property type="molecule type" value="Genomic_DNA"/>
</dbReference>
<evidence type="ECO:0000313" key="4">
    <source>
        <dbReference type="EMBL" id="CBF80960.1"/>
    </source>
</evidence>
<organism evidence="4 5">
    <name type="scientific">Emericella nidulans (strain FGSC A4 / ATCC 38163 / CBS 112.46 / NRRL 194 / M139)</name>
    <name type="common">Aspergillus nidulans</name>
    <dbReference type="NCBI Taxonomy" id="227321"/>
    <lineage>
        <taxon>Eukaryota</taxon>
        <taxon>Fungi</taxon>
        <taxon>Dikarya</taxon>
        <taxon>Ascomycota</taxon>
        <taxon>Pezizomycotina</taxon>
        <taxon>Eurotiomycetes</taxon>
        <taxon>Eurotiomycetidae</taxon>
        <taxon>Eurotiales</taxon>
        <taxon>Aspergillaceae</taxon>
        <taxon>Aspergillus</taxon>
        <taxon>Aspergillus subgen. Nidulantes</taxon>
    </lineage>
</organism>
<dbReference type="OMA" id="SCCPFGY"/>
<dbReference type="OrthoDB" id="5338512at2759"/>
<dbReference type="HOGENOM" id="CLU_035048_1_1_1"/>
<feature type="compositionally biased region" description="Polar residues" evidence="1">
    <location>
        <begin position="414"/>
        <end position="431"/>
    </location>
</feature>
<evidence type="ECO:0000256" key="1">
    <source>
        <dbReference type="SAM" id="MobiDB-lite"/>
    </source>
</evidence>
<feature type="region of interest" description="Disordered" evidence="1">
    <location>
        <begin position="320"/>
        <end position="472"/>
    </location>
</feature>
<feature type="compositionally biased region" description="Low complexity" evidence="1">
    <location>
        <begin position="144"/>
        <end position="195"/>
    </location>
</feature>
<dbReference type="GeneID" id="2871445"/>
<keyword evidence="2" id="KW-1133">Transmembrane helix</keyword>
<proteinExistence type="predicted"/>
<evidence type="ECO:0000256" key="2">
    <source>
        <dbReference type="SAM" id="Phobius"/>
    </source>
</evidence>
<feature type="compositionally biased region" description="Low complexity" evidence="1">
    <location>
        <begin position="375"/>
        <end position="385"/>
    </location>
</feature>
<dbReference type="KEGG" id="ani:ANIA_05149"/>
<keyword evidence="5" id="KW-1185">Reference proteome</keyword>
<feature type="chain" id="PRO_5010241345" evidence="3">
    <location>
        <begin position="29"/>
        <end position="472"/>
    </location>
</feature>
<name>Q5B2T1_EMENI</name>
<dbReference type="eggNOG" id="ENOG502SF4J">
    <property type="taxonomic scope" value="Eukaryota"/>
</dbReference>
<feature type="compositionally biased region" description="Low complexity" evidence="1">
    <location>
        <begin position="320"/>
        <end position="344"/>
    </location>
</feature>
<keyword evidence="2" id="KW-0472">Membrane</keyword>
<feature type="transmembrane region" description="Helical" evidence="2">
    <location>
        <begin position="248"/>
        <end position="271"/>
    </location>
</feature>
<dbReference type="InParanoid" id="Q5B2T1"/>